<organism evidence="1 2">
    <name type="scientific">Daucus carota subsp. sativus</name>
    <name type="common">Carrot</name>
    <dbReference type="NCBI Taxonomy" id="79200"/>
    <lineage>
        <taxon>Eukaryota</taxon>
        <taxon>Viridiplantae</taxon>
        <taxon>Streptophyta</taxon>
        <taxon>Embryophyta</taxon>
        <taxon>Tracheophyta</taxon>
        <taxon>Spermatophyta</taxon>
        <taxon>Magnoliopsida</taxon>
        <taxon>eudicotyledons</taxon>
        <taxon>Gunneridae</taxon>
        <taxon>Pentapetalae</taxon>
        <taxon>asterids</taxon>
        <taxon>campanulids</taxon>
        <taxon>Apiales</taxon>
        <taxon>Apiaceae</taxon>
        <taxon>Apioideae</taxon>
        <taxon>Scandiceae</taxon>
        <taxon>Daucinae</taxon>
        <taxon>Daucus</taxon>
        <taxon>Daucus sect. Daucus</taxon>
    </lineage>
</organism>
<dbReference type="PANTHER" id="PTHR31170">
    <property type="entry name" value="BNAC04G53230D PROTEIN"/>
    <property type="match status" value="1"/>
</dbReference>
<dbReference type="OMA" id="RECENSK"/>
<gene>
    <name evidence="1" type="ORF">DCAR_0415318</name>
</gene>
<evidence type="ECO:0000313" key="2">
    <source>
        <dbReference type="Proteomes" id="UP000077755"/>
    </source>
</evidence>
<dbReference type="EMBL" id="CP093346">
    <property type="protein sequence ID" value="WOG95988.1"/>
    <property type="molecule type" value="Genomic_DNA"/>
</dbReference>
<dbReference type="Pfam" id="PF03140">
    <property type="entry name" value="DUF247"/>
    <property type="match status" value="1"/>
</dbReference>
<sequence>MQTRTSSFKGRITKNYSEHNAQKYSEWVRAVNGTLGLLRSRPHDSSTYRVPTKLRATQPGVYTPQVVCIGPFHLTTPALRATEELKWRYMLAYIDRVVETDTKNIRNNELGGVHDEKSAQISALNKCCEVVSGLEQDARAWYAEDINLDKHQFVEMLLVDACFILELFYRCNVMTIKKFKEHHIPSTHEDQVQFESLAGNYTMVTSLTFDLMRLENQIPYFILQKLFDIMPSSKRLIFSGTQELSLRQHILCFFHHIPILRINVFELDSNIQDATYSHILDVLCKVCNLTSWALPLHLTYGTWGFKRCSTELIKAGFQIARRQRSDSMSIVDIQFDKGLILIPSIIIDKSTVSLLRNLIALEQTRSGGQIITSYVILMSTLIRTREDADIFERLGILQNPTKHPDLTGFFTSFCREVLSERFYFRDLCNEVENYEIPLWRWYRMKGYMSITWLRWKKSLKDLKRDYFGNTWSFIAFLTAFFVILLTLLQTFYTVRAYYPPYH</sequence>
<proteinExistence type="predicted"/>
<dbReference type="InterPro" id="IPR004158">
    <property type="entry name" value="DUF247_pln"/>
</dbReference>
<dbReference type="Gramene" id="KZM97195">
    <property type="protein sequence ID" value="KZM97195"/>
    <property type="gene ID" value="DCAR_015443"/>
</dbReference>
<dbReference type="Proteomes" id="UP000077755">
    <property type="component" value="Chromosome 4"/>
</dbReference>
<dbReference type="PANTHER" id="PTHR31170:SF20">
    <property type="entry name" value="DUF247 DOMAIN PROTEIN"/>
    <property type="match status" value="1"/>
</dbReference>
<accession>A0A165AAF2</accession>
<reference evidence="1" key="2">
    <citation type="submission" date="2022-03" db="EMBL/GenBank/DDBJ databases">
        <title>Draft title - Genomic analysis of global carrot germplasm unveils the trajectory of domestication and the origin of high carotenoid orange carrot.</title>
        <authorList>
            <person name="Iorizzo M."/>
            <person name="Ellison S."/>
            <person name="Senalik D."/>
            <person name="Macko-Podgorni A."/>
            <person name="Grzebelus D."/>
            <person name="Bostan H."/>
            <person name="Rolling W."/>
            <person name="Curaba J."/>
            <person name="Simon P."/>
        </authorList>
    </citation>
    <scope>NUCLEOTIDE SEQUENCE</scope>
    <source>
        <tissue evidence="1">Leaf</tissue>
    </source>
</reference>
<dbReference type="AlphaFoldDB" id="A0A165AAF2"/>
<keyword evidence="2" id="KW-1185">Reference proteome</keyword>
<name>A0A165AAF2_DAUCS</name>
<reference evidence="1" key="1">
    <citation type="journal article" date="2016" name="Nat. Genet.">
        <title>A high-quality carrot genome assembly provides new insights into carotenoid accumulation and asterid genome evolution.</title>
        <authorList>
            <person name="Iorizzo M."/>
            <person name="Ellison S."/>
            <person name="Senalik D."/>
            <person name="Zeng P."/>
            <person name="Satapoomin P."/>
            <person name="Huang J."/>
            <person name="Bowman M."/>
            <person name="Iovene M."/>
            <person name="Sanseverino W."/>
            <person name="Cavagnaro P."/>
            <person name="Yildiz M."/>
            <person name="Macko-Podgorni A."/>
            <person name="Moranska E."/>
            <person name="Grzebelus E."/>
            <person name="Grzebelus D."/>
            <person name="Ashrafi H."/>
            <person name="Zheng Z."/>
            <person name="Cheng S."/>
            <person name="Spooner D."/>
            <person name="Van Deynze A."/>
            <person name="Simon P."/>
        </authorList>
    </citation>
    <scope>NUCLEOTIDE SEQUENCE</scope>
    <source>
        <tissue evidence="1">Leaf</tissue>
    </source>
</reference>
<evidence type="ECO:0000313" key="1">
    <source>
        <dbReference type="EMBL" id="WOG95988.1"/>
    </source>
</evidence>
<protein>
    <submittedName>
        <fullName evidence="1">Uncharacterized protein</fullName>
    </submittedName>
</protein>